<name>A0A7W7VBF0_9PSEU</name>
<comment type="caution">
    <text evidence="1">The sequence shown here is derived from an EMBL/GenBank/DDBJ whole genome shotgun (WGS) entry which is preliminary data.</text>
</comment>
<reference evidence="1 2" key="1">
    <citation type="submission" date="2020-08" db="EMBL/GenBank/DDBJ databases">
        <title>Genomic Encyclopedia of Type Strains, Phase III (KMG-III): the genomes of soil and plant-associated and newly described type strains.</title>
        <authorList>
            <person name="Whitman W."/>
        </authorList>
    </citation>
    <scope>NUCLEOTIDE SEQUENCE [LARGE SCALE GENOMIC DNA]</scope>
    <source>
        <strain evidence="1 2">CECT 8960</strain>
    </source>
</reference>
<dbReference type="Gene3D" id="1.10.287.1060">
    <property type="entry name" value="ESAT-6-like"/>
    <property type="match status" value="1"/>
</dbReference>
<dbReference type="AlphaFoldDB" id="A0A7W7VBF0"/>
<dbReference type="Proteomes" id="UP000520767">
    <property type="component" value="Unassembled WGS sequence"/>
</dbReference>
<dbReference type="EMBL" id="JACHJQ010000001">
    <property type="protein sequence ID" value="MBB4903886.1"/>
    <property type="molecule type" value="Genomic_DNA"/>
</dbReference>
<gene>
    <name evidence="1" type="ORF">FHR82_000096</name>
</gene>
<keyword evidence="2" id="KW-1185">Reference proteome</keyword>
<protein>
    <submittedName>
        <fullName evidence="1">Putative trehalose synthase</fullName>
    </submittedName>
</protein>
<organism evidence="1 2">
    <name type="scientific">Actinophytocola algeriensis</name>
    <dbReference type="NCBI Taxonomy" id="1768010"/>
    <lineage>
        <taxon>Bacteria</taxon>
        <taxon>Bacillati</taxon>
        <taxon>Actinomycetota</taxon>
        <taxon>Actinomycetes</taxon>
        <taxon>Pseudonocardiales</taxon>
        <taxon>Pseudonocardiaceae</taxon>
    </lineage>
</organism>
<evidence type="ECO:0000313" key="1">
    <source>
        <dbReference type="EMBL" id="MBB4903886.1"/>
    </source>
</evidence>
<proteinExistence type="predicted"/>
<sequence length="107" mass="11023">MHGGFEGFEVDAERLAGEARQFEPLSTRVAAIHSGLADALSDGACWGTDAVGQSFSAVHAQPADDVVSRLSSLSERLGSVGTRLSDTATTYGAGEQAAVDNLKAAEQ</sequence>
<evidence type="ECO:0000313" key="2">
    <source>
        <dbReference type="Proteomes" id="UP000520767"/>
    </source>
</evidence>
<accession>A0A7W7VBF0</accession>
<dbReference type="RefSeq" id="WP_184808210.1">
    <property type="nucleotide sequence ID" value="NZ_JACHJQ010000001.1"/>
</dbReference>